<evidence type="ECO:0000256" key="11">
    <source>
        <dbReference type="PIRNR" id="PIRNR002869"/>
    </source>
</evidence>
<dbReference type="EMBL" id="JACIIX010000001">
    <property type="protein sequence ID" value="MBB6209077.1"/>
    <property type="molecule type" value="Genomic_DNA"/>
</dbReference>
<gene>
    <name evidence="10" type="primary">murJ</name>
    <name evidence="12" type="ORF">FHS48_000458</name>
</gene>
<keyword evidence="13" id="KW-1185">Reference proteome</keyword>
<feature type="transmembrane region" description="Helical" evidence="10">
    <location>
        <begin position="229"/>
        <end position="254"/>
    </location>
</feature>
<keyword evidence="5 10" id="KW-0573">Peptidoglycan synthesis</keyword>
<sequence>MSLLRSFTTVGGYTLLSRLTGFARDMLIASMLGAGMVADAYFVAFKFPNLFRRLFAEGAFSAAFVPMFSATLEKDGEQAAKDFANRCYAFLALVVAVFSAVMMIVMPWAMYVFAPGFTDVPGKHELATELARICFPYLLFISLCSLVAGVLNSLGRFAAAAGTPILLNVVSMAALLGLSRFTETPGHALAWGTAAAGVAQFVWLMAAAKRAGFLPRLTRPRLDDQVKTLLKRIVPVAFGAGMYQISLLIDTMLASMVSDGAVSYLYFADRVNQLPLGVVGIAVGTALLPILSRQIAAGDMKGASDSQNRSLEFALLLTLPAMAGLIVLADPIIRVLFQRGAFSAEDAQATAAALMAFSVGLPSYVLVKVFTPGFFAREDTRTPVRIALGCLVFNVILNVALMQVLAHVGIALATALASVLNAALLATTLIRRGHYRWDDRLKARLPRIVVATLAMTAVLLAGRWLAEGRVPDTSVAQGLLLGGLVVAGGMVFAAMAVVTGAVRRSDLAQFKGLRRRPAGAKAPSDPAAGGEG</sequence>
<dbReference type="InterPro" id="IPR004268">
    <property type="entry name" value="MurJ"/>
</dbReference>
<feature type="transmembrane region" description="Helical" evidence="10">
    <location>
        <begin position="157"/>
        <end position="176"/>
    </location>
</feature>
<evidence type="ECO:0000313" key="12">
    <source>
        <dbReference type="EMBL" id="MBB6209077.1"/>
    </source>
</evidence>
<accession>A0A7W9ZCS2</accession>
<keyword evidence="10" id="KW-0997">Cell inner membrane</keyword>
<evidence type="ECO:0000256" key="3">
    <source>
        <dbReference type="ARBA" id="ARBA00022692"/>
    </source>
</evidence>
<feature type="transmembrane region" description="Helical" evidence="10">
    <location>
        <begin position="478"/>
        <end position="502"/>
    </location>
</feature>
<keyword evidence="2 10" id="KW-1003">Cell membrane</keyword>
<keyword evidence="4 10" id="KW-0133">Cell shape</keyword>
<feature type="transmembrane region" description="Helical" evidence="10">
    <location>
        <begin position="313"/>
        <end position="337"/>
    </location>
</feature>
<keyword evidence="10 11" id="KW-0813">Transport</keyword>
<evidence type="ECO:0000256" key="7">
    <source>
        <dbReference type="ARBA" id="ARBA00023136"/>
    </source>
</evidence>
<feature type="transmembrane region" description="Helical" evidence="10">
    <location>
        <begin position="349"/>
        <end position="370"/>
    </location>
</feature>
<dbReference type="GO" id="GO:0015648">
    <property type="term" value="F:lipid-linked peptidoglycan transporter activity"/>
    <property type="evidence" value="ECO:0007669"/>
    <property type="project" value="UniProtKB-UniRule"/>
</dbReference>
<dbReference type="Pfam" id="PF03023">
    <property type="entry name" value="MurJ"/>
    <property type="match status" value="1"/>
</dbReference>
<evidence type="ECO:0000256" key="5">
    <source>
        <dbReference type="ARBA" id="ARBA00022984"/>
    </source>
</evidence>
<feature type="transmembrane region" description="Helical" evidence="10">
    <location>
        <begin position="382"/>
        <end position="402"/>
    </location>
</feature>
<dbReference type="RefSeq" id="WP_184260904.1">
    <property type="nucleotide sequence ID" value="NZ_JACIIX010000001.1"/>
</dbReference>
<keyword evidence="3 10" id="KW-0812">Transmembrane</keyword>
<evidence type="ECO:0000256" key="10">
    <source>
        <dbReference type="HAMAP-Rule" id="MF_02078"/>
    </source>
</evidence>
<dbReference type="GO" id="GO:0071555">
    <property type="term" value="P:cell wall organization"/>
    <property type="evidence" value="ECO:0007669"/>
    <property type="project" value="UniProtKB-UniRule"/>
</dbReference>
<dbReference type="Proteomes" id="UP000544872">
    <property type="component" value="Unassembled WGS sequence"/>
</dbReference>
<dbReference type="UniPathway" id="UPA00219"/>
<dbReference type="PANTHER" id="PTHR47019:SF1">
    <property type="entry name" value="LIPID II FLIPPASE MURJ"/>
    <property type="match status" value="1"/>
</dbReference>
<feature type="transmembrane region" description="Helical" evidence="10">
    <location>
        <begin position="26"/>
        <end position="45"/>
    </location>
</feature>
<evidence type="ECO:0000256" key="2">
    <source>
        <dbReference type="ARBA" id="ARBA00022475"/>
    </source>
</evidence>
<keyword evidence="10 11" id="KW-0961">Cell wall biogenesis/degradation</keyword>
<keyword evidence="7 10" id="KW-0472">Membrane</keyword>
<comment type="similarity">
    <text evidence="9 10 11">Belongs to the MurJ/MviN family.</text>
</comment>
<reference evidence="12 13" key="1">
    <citation type="submission" date="2020-08" db="EMBL/GenBank/DDBJ databases">
        <title>Genomic Encyclopedia of Type Strains, Phase IV (KMG-IV): sequencing the most valuable type-strain genomes for metagenomic binning, comparative biology and taxonomic classification.</title>
        <authorList>
            <person name="Goeker M."/>
        </authorList>
    </citation>
    <scope>NUCLEOTIDE SEQUENCE [LARGE SCALE GENOMIC DNA]</scope>
    <source>
        <strain evidence="12 13">DSM 11590</strain>
    </source>
</reference>
<comment type="caution">
    <text evidence="12">The sequence shown here is derived from an EMBL/GenBank/DDBJ whole genome shotgun (WGS) entry which is preliminary data.</text>
</comment>
<evidence type="ECO:0000256" key="8">
    <source>
        <dbReference type="ARBA" id="ARBA00060041"/>
    </source>
</evidence>
<protein>
    <recommendedName>
        <fullName evidence="10">Probable lipid II flippase MurJ</fullName>
    </recommendedName>
</protein>
<dbReference type="CDD" id="cd13123">
    <property type="entry name" value="MATE_MurJ_like"/>
    <property type="match status" value="1"/>
</dbReference>
<proteinExistence type="inferred from homology"/>
<dbReference type="GO" id="GO:0009252">
    <property type="term" value="P:peptidoglycan biosynthetic process"/>
    <property type="evidence" value="ECO:0007669"/>
    <property type="project" value="UniProtKB-UniRule"/>
</dbReference>
<comment type="function">
    <text evidence="8 10 11">Involved in peptidoglycan biosynthesis. Transports lipid-linked peptidoglycan precursors from the inner to the outer leaflet of the cytoplasmic membrane.</text>
</comment>
<evidence type="ECO:0000256" key="6">
    <source>
        <dbReference type="ARBA" id="ARBA00022989"/>
    </source>
</evidence>
<feature type="transmembrane region" description="Helical" evidence="10">
    <location>
        <begin position="188"/>
        <end position="208"/>
    </location>
</feature>
<feature type="transmembrane region" description="Helical" evidence="10">
    <location>
        <begin position="448"/>
        <end position="466"/>
    </location>
</feature>
<comment type="pathway">
    <text evidence="10">Cell wall biogenesis; peptidoglycan biosynthesis.</text>
</comment>
<feature type="transmembrane region" description="Helical" evidence="10">
    <location>
        <begin position="88"/>
        <end position="110"/>
    </location>
</feature>
<feature type="transmembrane region" description="Helical" evidence="10">
    <location>
        <begin position="274"/>
        <end position="292"/>
    </location>
</feature>
<dbReference type="PRINTS" id="PR01806">
    <property type="entry name" value="VIRFACTRMVIN"/>
</dbReference>
<feature type="transmembrane region" description="Helical" evidence="10">
    <location>
        <begin position="408"/>
        <end position="427"/>
    </location>
</feature>
<dbReference type="PIRSF" id="PIRSF002869">
    <property type="entry name" value="MviN"/>
    <property type="match status" value="1"/>
</dbReference>
<dbReference type="NCBIfam" id="TIGR01695">
    <property type="entry name" value="murJ_mviN"/>
    <property type="match status" value="1"/>
</dbReference>
<evidence type="ECO:0000256" key="1">
    <source>
        <dbReference type="ARBA" id="ARBA00004651"/>
    </source>
</evidence>
<feature type="transmembrane region" description="Helical" evidence="10">
    <location>
        <begin position="130"/>
        <end position="150"/>
    </location>
</feature>
<keyword evidence="6 10" id="KW-1133">Transmembrane helix</keyword>
<name>A0A7W9ZCS2_NOVIT</name>
<evidence type="ECO:0000256" key="4">
    <source>
        <dbReference type="ARBA" id="ARBA00022960"/>
    </source>
</evidence>
<dbReference type="AlphaFoldDB" id="A0A7W9ZCS2"/>
<dbReference type="GO" id="GO:0008360">
    <property type="term" value="P:regulation of cell shape"/>
    <property type="evidence" value="ECO:0007669"/>
    <property type="project" value="UniProtKB-UniRule"/>
</dbReference>
<comment type="subcellular location">
    <subcellularLocation>
        <location evidence="10">Cell inner membrane</location>
        <topology evidence="10">Multi-pass membrane protein</topology>
    </subcellularLocation>
    <subcellularLocation>
        <location evidence="1">Cell membrane</location>
        <topology evidence="1">Multi-pass membrane protein</topology>
    </subcellularLocation>
</comment>
<organism evidence="12 13">
    <name type="scientific">Novispirillum itersonii</name>
    <name type="common">Aquaspirillum itersonii</name>
    <dbReference type="NCBI Taxonomy" id="189"/>
    <lineage>
        <taxon>Bacteria</taxon>
        <taxon>Pseudomonadati</taxon>
        <taxon>Pseudomonadota</taxon>
        <taxon>Alphaproteobacteria</taxon>
        <taxon>Rhodospirillales</taxon>
        <taxon>Novispirillaceae</taxon>
        <taxon>Novispirillum</taxon>
    </lineage>
</organism>
<dbReference type="GO" id="GO:0034204">
    <property type="term" value="P:lipid translocation"/>
    <property type="evidence" value="ECO:0007669"/>
    <property type="project" value="TreeGrafter"/>
</dbReference>
<dbReference type="PANTHER" id="PTHR47019">
    <property type="entry name" value="LIPID II FLIPPASE MURJ"/>
    <property type="match status" value="1"/>
</dbReference>
<dbReference type="InterPro" id="IPR051050">
    <property type="entry name" value="Lipid_II_flippase_MurJ/MviN"/>
</dbReference>
<dbReference type="GO" id="GO:0005886">
    <property type="term" value="C:plasma membrane"/>
    <property type="evidence" value="ECO:0007669"/>
    <property type="project" value="UniProtKB-SubCell"/>
</dbReference>
<evidence type="ECO:0000313" key="13">
    <source>
        <dbReference type="Proteomes" id="UP000544872"/>
    </source>
</evidence>
<dbReference type="HAMAP" id="MF_02078">
    <property type="entry name" value="MurJ_MviN"/>
    <property type="match status" value="1"/>
</dbReference>
<evidence type="ECO:0000256" key="9">
    <source>
        <dbReference type="ARBA" id="ARBA00061532"/>
    </source>
</evidence>